<comment type="caution">
    <text evidence="8">The sequence shown here is derived from an EMBL/GenBank/DDBJ whole genome shotgun (WGS) entry which is preliminary data.</text>
</comment>
<gene>
    <name evidence="8" type="ORF">INT43_001910</name>
</gene>
<evidence type="ECO:0000313" key="9">
    <source>
        <dbReference type="Proteomes" id="UP000654370"/>
    </source>
</evidence>
<evidence type="ECO:0000256" key="3">
    <source>
        <dbReference type="ARBA" id="ARBA00023242"/>
    </source>
</evidence>
<dbReference type="PANTHER" id="PTHR24324:SF9">
    <property type="entry name" value="HOMEOBOX DOMAIN-CONTAINING PROTEIN"/>
    <property type="match status" value="1"/>
</dbReference>
<dbReference type="SMART" id="SM00389">
    <property type="entry name" value="HOX"/>
    <property type="match status" value="1"/>
</dbReference>
<feature type="region of interest" description="Disordered" evidence="6">
    <location>
        <begin position="144"/>
        <end position="187"/>
    </location>
</feature>
<evidence type="ECO:0000256" key="5">
    <source>
        <dbReference type="RuleBase" id="RU000682"/>
    </source>
</evidence>
<dbReference type="PROSITE" id="PS50071">
    <property type="entry name" value="HOMEOBOX_2"/>
    <property type="match status" value="1"/>
</dbReference>
<dbReference type="InterPro" id="IPR001356">
    <property type="entry name" value="HD"/>
</dbReference>
<evidence type="ECO:0000259" key="7">
    <source>
        <dbReference type="PROSITE" id="PS50071"/>
    </source>
</evidence>
<dbReference type="PANTHER" id="PTHR24324">
    <property type="entry name" value="HOMEOBOX PROTEIN HHEX"/>
    <property type="match status" value="1"/>
</dbReference>
<organism evidence="8 9">
    <name type="scientific">Mortierella isabellina</name>
    <name type="common">Filamentous fungus</name>
    <name type="synonym">Umbelopsis isabellina</name>
    <dbReference type="NCBI Taxonomy" id="91625"/>
    <lineage>
        <taxon>Eukaryota</taxon>
        <taxon>Fungi</taxon>
        <taxon>Fungi incertae sedis</taxon>
        <taxon>Mucoromycota</taxon>
        <taxon>Mucoromycotina</taxon>
        <taxon>Umbelopsidomycetes</taxon>
        <taxon>Umbelopsidales</taxon>
        <taxon>Umbelopsidaceae</taxon>
        <taxon>Umbelopsis</taxon>
    </lineage>
</organism>
<feature type="compositionally biased region" description="Low complexity" evidence="6">
    <location>
        <begin position="164"/>
        <end position="177"/>
    </location>
</feature>
<dbReference type="SUPFAM" id="SSF46689">
    <property type="entry name" value="Homeodomain-like"/>
    <property type="match status" value="1"/>
</dbReference>
<dbReference type="Pfam" id="PF00046">
    <property type="entry name" value="Homeodomain"/>
    <property type="match status" value="1"/>
</dbReference>
<keyword evidence="2 4" id="KW-0371">Homeobox</keyword>
<dbReference type="CDD" id="cd00086">
    <property type="entry name" value="homeodomain"/>
    <property type="match status" value="1"/>
</dbReference>
<dbReference type="GO" id="GO:0000978">
    <property type="term" value="F:RNA polymerase II cis-regulatory region sequence-specific DNA binding"/>
    <property type="evidence" value="ECO:0007669"/>
    <property type="project" value="TreeGrafter"/>
</dbReference>
<keyword evidence="9" id="KW-1185">Reference proteome</keyword>
<dbReference type="PROSITE" id="PS00027">
    <property type="entry name" value="HOMEOBOX_1"/>
    <property type="match status" value="1"/>
</dbReference>
<evidence type="ECO:0000256" key="6">
    <source>
        <dbReference type="SAM" id="MobiDB-lite"/>
    </source>
</evidence>
<protein>
    <recommendedName>
        <fullName evidence="7">Homeobox domain-containing protein</fullName>
    </recommendedName>
</protein>
<comment type="subcellular location">
    <subcellularLocation>
        <location evidence="4 5">Nucleus</location>
    </subcellularLocation>
</comment>
<reference evidence="8" key="1">
    <citation type="submission" date="2020-12" db="EMBL/GenBank/DDBJ databases">
        <title>Metabolic potential, ecology and presence of endohyphal bacteria is reflected in genomic diversity of Mucoromycotina.</title>
        <authorList>
            <person name="Muszewska A."/>
            <person name="Okrasinska A."/>
            <person name="Steczkiewicz K."/>
            <person name="Drgas O."/>
            <person name="Orlowska M."/>
            <person name="Perlinska-Lenart U."/>
            <person name="Aleksandrzak-Piekarczyk T."/>
            <person name="Szatraj K."/>
            <person name="Zielenkiewicz U."/>
            <person name="Pilsyk S."/>
            <person name="Malc E."/>
            <person name="Mieczkowski P."/>
            <person name="Kruszewska J.S."/>
            <person name="Biernat P."/>
            <person name="Pawlowska J."/>
        </authorList>
    </citation>
    <scope>NUCLEOTIDE SEQUENCE</scope>
    <source>
        <strain evidence="8">WA0000067209</strain>
    </source>
</reference>
<dbReference type="GO" id="GO:0030154">
    <property type="term" value="P:cell differentiation"/>
    <property type="evidence" value="ECO:0007669"/>
    <property type="project" value="TreeGrafter"/>
</dbReference>
<dbReference type="AlphaFoldDB" id="A0A8H7UDL2"/>
<dbReference type="GO" id="GO:0000981">
    <property type="term" value="F:DNA-binding transcription factor activity, RNA polymerase II-specific"/>
    <property type="evidence" value="ECO:0007669"/>
    <property type="project" value="InterPro"/>
</dbReference>
<keyword evidence="1 4" id="KW-0238">DNA-binding</keyword>
<dbReference type="EMBL" id="JAEPQZ010000007">
    <property type="protein sequence ID" value="KAG2179060.1"/>
    <property type="molecule type" value="Genomic_DNA"/>
</dbReference>
<evidence type="ECO:0000313" key="8">
    <source>
        <dbReference type="EMBL" id="KAG2179060.1"/>
    </source>
</evidence>
<feature type="DNA-binding region" description="Homeobox" evidence="4">
    <location>
        <begin position="86"/>
        <end position="145"/>
    </location>
</feature>
<dbReference type="OrthoDB" id="6159439at2759"/>
<accession>A0A8H7UDL2</accession>
<proteinExistence type="predicted"/>
<keyword evidence="3 4" id="KW-0539">Nucleus</keyword>
<dbReference type="Proteomes" id="UP000654370">
    <property type="component" value="Unassembled WGS sequence"/>
</dbReference>
<evidence type="ECO:0000256" key="2">
    <source>
        <dbReference type="ARBA" id="ARBA00023155"/>
    </source>
</evidence>
<name>A0A8H7UDL2_MORIS</name>
<dbReference type="GO" id="GO:0005634">
    <property type="term" value="C:nucleus"/>
    <property type="evidence" value="ECO:0007669"/>
    <property type="project" value="UniProtKB-SubCell"/>
</dbReference>
<sequence>MQDPIISNSETIQSYFQQPADEDAVPLYYFSKQQLKGLDAFKKELKEPEDVNEISAKSTKFNTPTYDIFHQLPYGEFSPTFYNPFEVKHRRRTTKAQYKILEANYVENPKPNSSTRRKLAMQLEMTTRGVQVWFQNRRAKSKLLKRQANSKPQLKRPSLDMSRRASSVSTVSSWSTSLDEQEHSGDDQYPTAEQLYRAAGHFNGINHDAGDESSSPNQISTPIGHFEHSGYDTTDIVELIMKSSIEDIIPATTDTPMTSYSDNYSLPSSPIMMDNYFSTLQQVQDQLQYVNSKQLDFKEGANLCIQDSTSLASPQCMAVPQDESYLYSQPEVSMLRRYSCPLPFIESDLASRDFIDDSYPTHNVSYIMNGLAQLNNMLTSSVPVYTIRRFNSSDSITIANVLIQITNEVKALEWKNVCEKGLQLC</sequence>
<evidence type="ECO:0000256" key="4">
    <source>
        <dbReference type="PROSITE-ProRule" id="PRU00108"/>
    </source>
</evidence>
<dbReference type="Gene3D" id="1.10.10.60">
    <property type="entry name" value="Homeodomain-like"/>
    <property type="match status" value="1"/>
</dbReference>
<dbReference type="InterPro" id="IPR017970">
    <property type="entry name" value="Homeobox_CS"/>
</dbReference>
<evidence type="ECO:0000256" key="1">
    <source>
        <dbReference type="ARBA" id="ARBA00023125"/>
    </source>
</evidence>
<dbReference type="InterPro" id="IPR051000">
    <property type="entry name" value="Homeobox_DNA-bind_prot"/>
</dbReference>
<dbReference type="InterPro" id="IPR009057">
    <property type="entry name" value="Homeodomain-like_sf"/>
</dbReference>
<feature type="domain" description="Homeobox" evidence="7">
    <location>
        <begin position="84"/>
        <end position="144"/>
    </location>
</feature>